<dbReference type="KEGG" id="srd:SD10_05410"/>
<gene>
    <name evidence="2" type="ORF">SD10_05410</name>
</gene>
<feature type="signal peptide" evidence="1">
    <location>
        <begin position="1"/>
        <end position="18"/>
    </location>
</feature>
<name>A0A0E3ZUF3_9BACT</name>
<accession>A0A0E3ZUF3</accession>
<reference evidence="2 3" key="1">
    <citation type="journal article" date="2014" name="Curr. Microbiol.">
        <title>Spirosoma radiotolerans sp. nov., a gamma-radiation-resistant bacterium isolated from gamma ray-irradiated soil.</title>
        <authorList>
            <person name="Lee J.J."/>
            <person name="Srinivasan S."/>
            <person name="Lim S."/>
            <person name="Joe M."/>
            <person name="Im S."/>
            <person name="Bae S.I."/>
            <person name="Park K.R."/>
            <person name="Han J.H."/>
            <person name="Park S.H."/>
            <person name="Joo B.M."/>
            <person name="Park S.J."/>
            <person name="Kim M.K."/>
        </authorList>
    </citation>
    <scope>NUCLEOTIDE SEQUENCE [LARGE SCALE GENOMIC DNA]</scope>
    <source>
        <strain evidence="2 3">DG5A</strain>
    </source>
</reference>
<dbReference type="EMBL" id="CP010429">
    <property type="protein sequence ID" value="AKD54433.1"/>
    <property type="molecule type" value="Genomic_DNA"/>
</dbReference>
<sequence length="224" mass="23620">MRKLFALLFVLVSFAASAQTAQPDTLTKAKPPVKSTKPAKPFKVSIAGGYAAPANVPGNTNADLSKAGFVYSLEPQYELSRNLEVGVRLEQALIQRPEVLDNNISLATKAKSILSASLTANYVLNTSTGLKPYVGLGAGFYYAQSSQQSYQLSGTSSVVSYPLPATTAFGGLGRIGVKYGIVHVEANYNLISDTNITNAASRLTLTANNSYFSVKAGITIGGSR</sequence>
<protein>
    <recommendedName>
        <fullName evidence="4">Outer membrane protein beta-barrel domain-containing protein</fullName>
    </recommendedName>
</protein>
<evidence type="ECO:0000313" key="2">
    <source>
        <dbReference type="EMBL" id="AKD54433.1"/>
    </source>
</evidence>
<dbReference type="AlphaFoldDB" id="A0A0E3ZUF3"/>
<keyword evidence="3" id="KW-1185">Reference proteome</keyword>
<dbReference type="InterPro" id="IPR011250">
    <property type="entry name" value="OMP/PagP_B-barrel"/>
</dbReference>
<organism evidence="2 3">
    <name type="scientific">Spirosoma radiotolerans</name>
    <dbReference type="NCBI Taxonomy" id="1379870"/>
    <lineage>
        <taxon>Bacteria</taxon>
        <taxon>Pseudomonadati</taxon>
        <taxon>Bacteroidota</taxon>
        <taxon>Cytophagia</taxon>
        <taxon>Cytophagales</taxon>
        <taxon>Cytophagaceae</taxon>
        <taxon>Spirosoma</taxon>
    </lineage>
</organism>
<evidence type="ECO:0000313" key="3">
    <source>
        <dbReference type="Proteomes" id="UP000033054"/>
    </source>
</evidence>
<dbReference type="STRING" id="1379870.SD10_05410"/>
<dbReference type="Gene3D" id="2.40.160.20">
    <property type="match status" value="1"/>
</dbReference>
<dbReference type="PATRIC" id="fig|1379870.5.peg.1175"/>
<dbReference type="RefSeq" id="WP_046376029.1">
    <property type="nucleotide sequence ID" value="NZ_CP010429.1"/>
</dbReference>
<evidence type="ECO:0008006" key="4">
    <source>
        <dbReference type="Google" id="ProtNLM"/>
    </source>
</evidence>
<dbReference type="Proteomes" id="UP000033054">
    <property type="component" value="Chromosome"/>
</dbReference>
<feature type="chain" id="PRO_5002416815" description="Outer membrane protein beta-barrel domain-containing protein" evidence="1">
    <location>
        <begin position="19"/>
        <end position="224"/>
    </location>
</feature>
<evidence type="ECO:0000256" key="1">
    <source>
        <dbReference type="SAM" id="SignalP"/>
    </source>
</evidence>
<dbReference type="HOGENOM" id="CLU_1234378_0_0_10"/>
<keyword evidence="1" id="KW-0732">Signal</keyword>
<dbReference type="OrthoDB" id="948928at2"/>
<dbReference type="SUPFAM" id="SSF56925">
    <property type="entry name" value="OMPA-like"/>
    <property type="match status" value="1"/>
</dbReference>
<proteinExistence type="predicted"/>